<dbReference type="HOGENOM" id="CLU_028840_1_3_1"/>
<name>O18309_CAEEL</name>
<evidence type="ECO:0000313" key="2">
    <source>
        <dbReference type="EMBL" id="CAB05033.2"/>
    </source>
</evidence>
<evidence type="ECO:0000313" key="4">
    <source>
        <dbReference type="WormBase" id="ZK909.5"/>
    </source>
</evidence>
<dbReference type="InterPro" id="IPR053222">
    <property type="entry name" value="Zygotic_Embryogenesis-Asso"/>
</dbReference>
<evidence type="ECO:0000259" key="1">
    <source>
        <dbReference type="Pfam" id="PF07735"/>
    </source>
</evidence>
<feature type="domain" description="Sdz-33 F-box" evidence="1">
    <location>
        <begin position="199"/>
        <end position="262"/>
    </location>
</feature>
<organism evidence="2 3">
    <name type="scientific">Caenorhabditis elegans</name>
    <dbReference type="NCBI Taxonomy" id="6239"/>
    <lineage>
        <taxon>Eukaryota</taxon>
        <taxon>Metazoa</taxon>
        <taxon>Ecdysozoa</taxon>
        <taxon>Nematoda</taxon>
        <taxon>Chromadorea</taxon>
        <taxon>Rhabditida</taxon>
        <taxon>Rhabditina</taxon>
        <taxon>Rhabditomorpha</taxon>
        <taxon>Rhabditoidea</taxon>
        <taxon>Rhabditidae</taxon>
        <taxon>Peloderinae</taxon>
        <taxon>Caenorhabditis</taxon>
    </lineage>
</organism>
<dbReference type="EMBL" id="BX284601">
    <property type="protein sequence ID" value="CAB05033.2"/>
    <property type="molecule type" value="Genomic_DNA"/>
</dbReference>
<dbReference type="KEGG" id="cel:CELE_ZK909.5"/>
<dbReference type="AlphaFoldDB" id="O18309"/>
<reference evidence="2 3" key="1">
    <citation type="journal article" date="1998" name="Science">
        <title>Genome sequence of the nematode C. elegans: a platform for investigating biology.</title>
        <authorList>
            <consortium name="The C. elegans sequencing consortium"/>
            <person name="Sulson J.E."/>
            <person name="Waterston R."/>
        </authorList>
    </citation>
    <scope>NUCLEOTIDE SEQUENCE [LARGE SCALE GENOMIC DNA]</scope>
    <source>
        <strain evidence="2 3">Bristol N2</strain>
    </source>
</reference>
<dbReference type="OrthoDB" id="10657107at2759"/>
<dbReference type="AGR" id="WB:WBGene00014149"/>
<dbReference type="PIR" id="T28099">
    <property type="entry name" value="T28099"/>
</dbReference>
<gene>
    <name evidence="2 4" type="primary">fbxb-70</name>
    <name evidence="2" type="ORF">CELE_ZK909.5</name>
    <name evidence="4" type="ORF">ZK909.5</name>
</gene>
<dbReference type="InterPro" id="IPR012885">
    <property type="entry name" value="F-box_Sdz-33"/>
</dbReference>
<dbReference type="UCSC" id="ZK909.5">
    <property type="organism name" value="c. elegans"/>
</dbReference>
<dbReference type="PANTHER" id="PTHR22899:SF0">
    <property type="entry name" value="F-BOX ASSOCIATED DOMAIN-CONTAINING PROTEIN-RELATED"/>
    <property type="match status" value="1"/>
</dbReference>
<evidence type="ECO:0000313" key="3">
    <source>
        <dbReference type="Proteomes" id="UP000001940"/>
    </source>
</evidence>
<protein>
    <submittedName>
        <fullName evidence="2">F-box associated domain-containing protein</fullName>
    </submittedName>
</protein>
<dbReference type="WormBase" id="ZK909.5">
    <property type="protein sequence ID" value="CE41292"/>
    <property type="gene ID" value="WBGene00014149"/>
    <property type="gene designation" value="fbxb-70"/>
</dbReference>
<dbReference type="Proteomes" id="UP000001940">
    <property type="component" value="Chromosome I"/>
</dbReference>
<dbReference type="PANTHER" id="PTHR22899">
    <property type="entry name" value="CYCLIN-RELATED F-BOX FAMILY"/>
    <property type="match status" value="1"/>
</dbReference>
<keyword evidence="3" id="KW-1185">Reference proteome</keyword>
<proteinExistence type="predicted"/>
<dbReference type="CTD" id="191462"/>
<dbReference type="PaxDb" id="6239-ZK909.5"/>
<accession>O18309</accession>
<dbReference type="RefSeq" id="NP_493609.2">
    <property type="nucleotide sequence ID" value="NM_061208.7"/>
</dbReference>
<dbReference type="OMA" id="EYFAIEL"/>
<dbReference type="PhylomeDB" id="O18309"/>
<dbReference type="InParanoid" id="O18309"/>
<dbReference type="Pfam" id="PF07735">
    <property type="entry name" value="FBA_2"/>
    <property type="match status" value="1"/>
</dbReference>
<sequence>MDADVSRFHPSEIVDRDRLNRMEFQEKIIYSLTSETAKKQIKSLRLKTTEFEIWIQKFICIYLVIKDHYSETQYWYTFKSDIYRKERTNQEGYIEVMKSANFGPTMLLPQMPATIGVRELAGHFQDALHYPKVDDFKIECDEFDLKSICDDFEGMQIKRMKIEGRLDITYYQEFMKVFCQQVDELVLFGDPFTSSHYKIEDVLIQNSKITLQMTSFSKNFDTLLINNARRILVFAQTSLATIDIFLKHWVHGSNPRMEYFAIELMESDLNEEECYALILKGLACKYAPIDQIKQFDDTLEGGMNITGVNDTVALIHLDTLASKLVLQMFVLN</sequence>
<dbReference type="GeneID" id="191462"/>
<dbReference type="Bgee" id="WBGene00014149">
    <property type="expression patterns" value="Expressed in embryo and 2 other cell types or tissues"/>
</dbReference>